<evidence type="ECO:0000256" key="1">
    <source>
        <dbReference type="ARBA" id="ARBA00022679"/>
    </source>
</evidence>
<dbReference type="Pfam" id="PF13432">
    <property type="entry name" value="TPR_16"/>
    <property type="match status" value="1"/>
</dbReference>
<name>A0A368K9R5_9GAMM</name>
<proteinExistence type="predicted"/>
<dbReference type="PANTHER" id="PTHR12788">
    <property type="entry name" value="PROTEIN-TYROSINE SULFOTRANSFERASE 2"/>
    <property type="match status" value="1"/>
</dbReference>
<sequence length="541" mass="60083">MTADDVPAMESRLRRRARQYMDAGLMDAAQITLEALVARVPQDADARLELADVLLRRGQLRAATHQLLQIAPVPSSDPRLAVQTIRLLYFNGEILAARTWLERLELAPDQPAPQLAELAQLRWMLGEIPAAMALMERAIAVGIETPDACYLHAMLSQFTGNIAQARSVLEACLRRWPNFGDAAVALANVRRQTREANDLDALREGLRRLPEDSGIAEVRAARAGFDSALFKELDDLGCHDEAWQALTRSNALMHALHPYDAAGETAVTDAIIHASMAIAAMPAEPAPAFVGATPIFIVGLPRSGTTLLDRMLSSHSQVVSAGETNDFRRQLRWMTDVPPSGVQGMLTAQRRSTDIDFAELGARYLQQTQWRAQGRQFYIDKLPINVRMVHLIRRALPHAPILHMVREPMDICFSNFKAMLGPVSAYSYDMHTLAHYYGQYVRLTNHWHTSMPGAMLDVSYASLVSEPAVTLRRVLEHCGLAAEDGCLHPERNAAAVATPSSAQVREPIHQRALGEWRHYARQLEPLRLALEDLPRQIDGNP</sequence>
<dbReference type="Gene3D" id="1.25.40.10">
    <property type="entry name" value="Tetratricopeptide repeat domain"/>
    <property type="match status" value="1"/>
</dbReference>
<comment type="caution">
    <text evidence="2">The sequence shown here is derived from an EMBL/GenBank/DDBJ whole genome shotgun (WGS) entry which is preliminary data.</text>
</comment>
<gene>
    <name evidence="2" type="ORF">DEO45_15885</name>
</gene>
<dbReference type="Proteomes" id="UP000252387">
    <property type="component" value="Unassembled WGS sequence"/>
</dbReference>
<keyword evidence="3" id="KW-1185">Reference proteome</keyword>
<dbReference type="InterPro" id="IPR011990">
    <property type="entry name" value="TPR-like_helical_dom_sf"/>
</dbReference>
<evidence type="ECO:0000313" key="2">
    <source>
        <dbReference type="EMBL" id="RCS28681.1"/>
    </source>
</evidence>
<organism evidence="2 3">
    <name type="scientific">Rhodanobacter denitrificans</name>
    <dbReference type="NCBI Taxonomy" id="666685"/>
    <lineage>
        <taxon>Bacteria</taxon>
        <taxon>Pseudomonadati</taxon>
        <taxon>Pseudomonadota</taxon>
        <taxon>Gammaproteobacteria</taxon>
        <taxon>Lysobacterales</taxon>
        <taxon>Rhodanobacteraceae</taxon>
        <taxon>Rhodanobacter</taxon>
    </lineage>
</organism>
<dbReference type="RefSeq" id="WP_114345687.1">
    <property type="nucleotide sequence ID" value="NZ_QFWQ01000011.1"/>
</dbReference>
<accession>A0A368K9R5</accession>
<dbReference type="InterPro" id="IPR027417">
    <property type="entry name" value="P-loop_NTPase"/>
</dbReference>
<protein>
    <submittedName>
        <fullName evidence="2">Sulfotransferase family protein</fullName>
    </submittedName>
</protein>
<dbReference type="Gene3D" id="3.40.50.300">
    <property type="entry name" value="P-loop containing nucleotide triphosphate hydrolases"/>
    <property type="match status" value="1"/>
</dbReference>
<dbReference type="InterPro" id="IPR026634">
    <property type="entry name" value="TPST-like"/>
</dbReference>
<dbReference type="EMBL" id="QFWQ01000011">
    <property type="protein sequence ID" value="RCS28681.1"/>
    <property type="molecule type" value="Genomic_DNA"/>
</dbReference>
<dbReference type="Pfam" id="PF13469">
    <property type="entry name" value="Sulfotransfer_3"/>
    <property type="match status" value="1"/>
</dbReference>
<dbReference type="AlphaFoldDB" id="A0A368K9R5"/>
<dbReference type="SUPFAM" id="SSF48452">
    <property type="entry name" value="TPR-like"/>
    <property type="match status" value="1"/>
</dbReference>
<dbReference type="GO" id="GO:0008476">
    <property type="term" value="F:protein-tyrosine sulfotransferase activity"/>
    <property type="evidence" value="ECO:0007669"/>
    <property type="project" value="InterPro"/>
</dbReference>
<reference evidence="2 3" key="1">
    <citation type="submission" date="2018-05" db="EMBL/GenBank/DDBJ databases">
        <title>Draft genome sequence of Rhodanobacter denitrificans Yn1 isolated from gold copper mine.</title>
        <authorList>
            <person name="Yang N."/>
            <person name="Mazhar H.S."/>
            <person name="Rensing C."/>
        </authorList>
    </citation>
    <scope>NUCLEOTIDE SEQUENCE [LARGE SCALE GENOMIC DNA]</scope>
    <source>
        <strain evidence="2 3">Yn1</strain>
    </source>
</reference>
<dbReference type="OrthoDB" id="9766687at2"/>
<dbReference type="PANTHER" id="PTHR12788:SF10">
    <property type="entry name" value="PROTEIN-TYROSINE SULFOTRANSFERASE"/>
    <property type="match status" value="1"/>
</dbReference>
<evidence type="ECO:0000313" key="3">
    <source>
        <dbReference type="Proteomes" id="UP000252387"/>
    </source>
</evidence>
<keyword evidence="1 2" id="KW-0808">Transferase</keyword>
<dbReference type="SUPFAM" id="SSF52540">
    <property type="entry name" value="P-loop containing nucleoside triphosphate hydrolases"/>
    <property type="match status" value="1"/>
</dbReference>